<reference evidence="13 14" key="1">
    <citation type="journal article" date="2019" name="Sci. Rep.">
        <title>Comparative genomics of chytrid fungi reveal insights into the obligate biotrophic and pathogenic lifestyle of Synchytrium endobioticum.</title>
        <authorList>
            <person name="van de Vossenberg B.T.L.H."/>
            <person name="Warris S."/>
            <person name="Nguyen H.D.T."/>
            <person name="van Gent-Pelzer M.P.E."/>
            <person name="Joly D.L."/>
            <person name="van de Geest H.C."/>
            <person name="Bonants P.J.M."/>
            <person name="Smith D.S."/>
            <person name="Levesque C.A."/>
            <person name="van der Lee T.A.J."/>
        </authorList>
    </citation>
    <scope>NUCLEOTIDE SEQUENCE [LARGE SCALE GENOMIC DNA]</scope>
    <source>
        <strain evidence="13 14">CBS 809.83</strain>
    </source>
</reference>
<dbReference type="Proteomes" id="UP000318582">
    <property type="component" value="Unassembled WGS sequence"/>
</dbReference>
<dbReference type="PANTHER" id="PTHR10067:SF17">
    <property type="entry name" value="PHOSPHATIDYLSERINE DECARBOXYLASE PROENZYME 2"/>
    <property type="match status" value="1"/>
</dbReference>
<evidence type="ECO:0000256" key="11">
    <source>
        <dbReference type="ARBA" id="ARBA00024326"/>
    </source>
</evidence>
<dbReference type="EMBL" id="QEAQ01000006">
    <property type="protein sequence ID" value="TPX61680.1"/>
    <property type="molecule type" value="Genomic_DNA"/>
</dbReference>
<dbReference type="AlphaFoldDB" id="A0A507EES5"/>
<evidence type="ECO:0000256" key="5">
    <source>
        <dbReference type="ARBA" id="ARBA00022793"/>
    </source>
</evidence>
<evidence type="ECO:0000256" key="2">
    <source>
        <dbReference type="ARBA" id="ARBA00005189"/>
    </source>
</evidence>
<evidence type="ECO:0000256" key="10">
    <source>
        <dbReference type="ARBA" id="ARBA00023317"/>
    </source>
</evidence>
<evidence type="ECO:0000256" key="7">
    <source>
        <dbReference type="ARBA" id="ARBA00023209"/>
    </source>
</evidence>
<keyword evidence="7" id="KW-0594">Phospholipid biosynthesis</keyword>
<dbReference type="InterPro" id="IPR003817">
    <property type="entry name" value="PS_Dcarbxylase"/>
</dbReference>
<dbReference type="EC" id="4.1.1.65" evidence="3"/>
<dbReference type="InterPro" id="IPR033177">
    <property type="entry name" value="PSD-B"/>
</dbReference>
<evidence type="ECO:0000256" key="8">
    <source>
        <dbReference type="ARBA" id="ARBA00023239"/>
    </source>
</evidence>
<evidence type="ECO:0000256" key="12">
    <source>
        <dbReference type="SAM" id="MobiDB-lite"/>
    </source>
</evidence>
<comment type="pathway">
    <text evidence="11">Phospholipid metabolism; phosphatidylethanolamine biosynthesis.</text>
</comment>
<dbReference type="GO" id="GO:0004609">
    <property type="term" value="F:phosphatidylserine decarboxylase activity"/>
    <property type="evidence" value="ECO:0007669"/>
    <property type="project" value="UniProtKB-EC"/>
</dbReference>
<dbReference type="GO" id="GO:0006646">
    <property type="term" value="P:phosphatidylethanolamine biosynthetic process"/>
    <property type="evidence" value="ECO:0007669"/>
    <property type="project" value="UniProtKB-UniPathway"/>
</dbReference>
<dbReference type="PANTHER" id="PTHR10067">
    <property type="entry name" value="PHOSPHATIDYLSERINE DECARBOXYLASE"/>
    <property type="match status" value="1"/>
</dbReference>
<comment type="pathway">
    <text evidence="2">Lipid metabolism.</text>
</comment>
<proteinExistence type="predicted"/>
<organism evidence="13 14">
    <name type="scientific">Powellomyces hirtus</name>
    <dbReference type="NCBI Taxonomy" id="109895"/>
    <lineage>
        <taxon>Eukaryota</taxon>
        <taxon>Fungi</taxon>
        <taxon>Fungi incertae sedis</taxon>
        <taxon>Chytridiomycota</taxon>
        <taxon>Chytridiomycota incertae sedis</taxon>
        <taxon>Chytridiomycetes</taxon>
        <taxon>Spizellomycetales</taxon>
        <taxon>Powellomycetaceae</taxon>
        <taxon>Powellomyces</taxon>
    </lineage>
</organism>
<name>A0A507EES5_9FUNG</name>
<keyword evidence="4" id="KW-0444">Lipid biosynthesis</keyword>
<keyword evidence="9" id="KW-1208">Phospholipid metabolism</keyword>
<protein>
    <recommendedName>
        <fullName evidence="3">phosphatidylserine decarboxylase</fullName>
        <ecNumber evidence="3">4.1.1.65</ecNumber>
    </recommendedName>
</protein>
<evidence type="ECO:0000313" key="14">
    <source>
        <dbReference type="Proteomes" id="UP000318582"/>
    </source>
</evidence>
<evidence type="ECO:0000256" key="4">
    <source>
        <dbReference type="ARBA" id="ARBA00022516"/>
    </source>
</evidence>
<dbReference type="NCBIfam" id="TIGR00163">
    <property type="entry name" value="PS_decarb"/>
    <property type="match status" value="1"/>
</dbReference>
<evidence type="ECO:0000256" key="6">
    <source>
        <dbReference type="ARBA" id="ARBA00023098"/>
    </source>
</evidence>
<keyword evidence="14" id="KW-1185">Reference proteome</keyword>
<dbReference type="Pfam" id="PF02666">
    <property type="entry name" value="PS_Dcarbxylase"/>
    <property type="match status" value="1"/>
</dbReference>
<accession>A0A507EES5</accession>
<gene>
    <name evidence="13" type="primary">PHI911</name>
    <name evidence="13" type="ORF">PhCBS80983_g00911</name>
</gene>
<keyword evidence="10" id="KW-0670">Pyruvate</keyword>
<dbReference type="UniPathway" id="UPA00558"/>
<keyword evidence="6" id="KW-0443">Lipid metabolism</keyword>
<feature type="region of interest" description="Disordered" evidence="12">
    <location>
        <begin position="1"/>
        <end position="40"/>
    </location>
</feature>
<evidence type="ECO:0000313" key="13">
    <source>
        <dbReference type="EMBL" id="TPX61680.1"/>
    </source>
</evidence>
<dbReference type="STRING" id="109895.A0A507EES5"/>
<comment type="cofactor">
    <cofactor evidence="1">
        <name>pyruvate</name>
        <dbReference type="ChEBI" id="CHEBI:15361"/>
    </cofactor>
</comment>
<keyword evidence="5" id="KW-0210">Decarboxylase</keyword>
<evidence type="ECO:0000256" key="1">
    <source>
        <dbReference type="ARBA" id="ARBA00001928"/>
    </source>
</evidence>
<evidence type="ECO:0000256" key="3">
    <source>
        <dbReference type="ARBA" id="ARBA00012243"/>
    </source>
</evidence>
<keyword evidence="8" id="KW-0456">Lyase</keyword>
<sequence>MDHVKEKFQSLQAKLTSSADTDIPPTPDTPSEAIPSNSQVVQQHEHRLHSWADHYTGMIDTTTLNGPQTAGGVHDPVAHDSAPHTHLLWFYGHHTPHSDDPEQAAKHFHFKVYNRRTGTVEKEKVPLATKLGMEFLFEDMRSVDATAFIKKRLEKETIRMGRAYNEPESAKHIPGFVTAFNLPLDILVEPDIEQYRTFNEFFARKMKPECRPIAHSGDEAIVSSAADCRLSVFPTIDLAKQYWIKGHNFTLENLFQDSSLAQTFSGGSLGIFRLAPQDYHRWHSPVSGVLNPIKKIPGTYYTVNPKAVRENLDVYTENTRHVSVLSSPVFGKIGIVAVGAMLVGSIVITADEGTRLERGQEMGYFEFGGSTVIVLFEKGRMMWDEDLVSRSQLGMETLVLLGDKIGQRVETESVSR</sequence>
<comment type="caution">
    <text evidence="13">The sequence shown here is derived from an EMBL/GenBank/DDBJ whole genome shotgun (WGS) entry which is preliminary data.</text>
</comment>
<evidence type="ECO:0000256" key="9">
    <source>
        <dbReference type="ARBA" id="ARBA00023264"/>
    </source>
</evidence>